<evidence type="ECO:0000256" key="29">
    <source>
        <dbReference type="ARBA" id="ARBA00052224"/>
    </source>
</evidence>
<dbReference type="PANTHER" id="PTHR43612">
    <property type="entry name" value="TRIFUNCTIONAL ENZYME SUBUNIT ALPHA"/>
    <property type="match status" value="1"/>
</dbReference>
<feature type="active site" description="For hydroxyacyl-coenzyme A dehydrogenase activity" evidence="40">
    <location>
        <position position="510"/>
    </location>
</feature>
<evidence type="ECO:0000256" key="16">
    <source>
        <dbReference type="ARBA" id="ARBA00023098"/>
    </source>
</evidence>
<dbReference type="Pfam" id="PF00378">
    <property type="entry name" value="ECH_1"/>
    <property type="match status" value="1"/>
</dbReference>
<keyword evidence="8" id="KW-0597">Phosphoprotein</keyword>
<dbReference type="InterPro" id="IPR036291">
    <property type="entry name" value="NAD(P)-bd_dom_sf"/>
</dbReference>
<dbReference type="SUPFAM" id="SSF52096">
    <property type="entry name" value="ClpP/crotonase"/>
    <property type="match status" value="1"/>
</dbReference>
<evidence type="ECO:0000256" key="24">
    <source>
        <dbReference type="ARBA" id="ARBA00049556"/>
    </source>
</evidence>
<dbReference type="PANTHER" id="PTHR43612:SF3">
    <property type="entry name" value="TRIFUNCTIONAL ENZYME SUBUNIT ALPHA, MITOCHONDRIAL"/>
    <property type="match status" value="1"/>
</dbReference>
<dbReference type="GO" id="GO:0070403">
    <property type="term" value="F:NAD+ binding"/>
    <property type="evidence" value="ECO:0007669"/>
    <property type="project" value="InterPro"/>
</dbReference>
<evidence type="ECO:0000256" key="3">
    <source>
        <dbReference type="ARBA" id="ARBA00005005"/>
    </source>
</evidence>
<comment type="catalytic activity">
    <reaction evidence="1">
        <text>(3S)-hydroxyhexadecanoyl-CoA = (2E)-hexadecenoyl-CoA + H2O</text>
        <dbReference type="Rhea" id="RHEA:31163"/>
        <dbReference type="ChEBI" id="CHEBI:15377"/>
        <dbReference type="ChEBI" id="CHEBI:61526"/>
        <dbReference type="ChEBI" id="CHEBI:62613"/>
    </reaction>
    <physiologicalReaction direction="right-to-left" evidence="1">
        <dbReference type="Rhea" id="RHEA:31165"/>
    </physiologicalReaction>
</comment>
<dbReference type="GO" id="GO:0005743">
    <property type="term" value="C:mitochondrial inner membrane"/>
    <property type="evidence" value="ECO:0007669"/>
    <property type="project" value="UniProtKB-SubCell"/>
</dbReference>
<feature type="site" description="Important for long-chain enoyl-CoA hydratase activity" evidence="41">
    <location>
        <position position="150"/>
    </location>
</feature>
<evidence type="ECO:0000256" key="4">
    <source>
        <dbReference type="ARBA" id="ARBA00007005"/>
    </source>
</evidence>
<sequence>MSSLRVFGALKRISCNNIRFNYTGHIRTMATATGTERKHTKLKVVDNIAVITLDSPNVKVNSLNAEVMTEFDSLLHDIEANPQIQAAVLISGKPGCFIAGADIGMLEKCKTADEAKHVSRTGQQILAAIENSKKPIVAAIQGSCLGGGLETALACHYRIAVKDKKTGLGLPEVMLGLLPGAGGTQRLQRLTSIPNTLDMTLTGRTLKADRAKKLGIVDLLVDPLGPGLDTPEKQTQKYLEDTAVTVAKQLATGKLKVDRSKKSITDKILGFALQYGWVKDKVFGKAREQVMKQSGGLYPAPLKIVDVVRTGLDKGPRAGYEAEAEAFGDLAMTPHSKGLLSLFRGQTECKKNRFGAPERPVKNLAVVGAGLMGAGIAQVSVDKGYNVILKDTSQAGLSRGIGQIQTGFDTAVKRKRVSNFEKDQYLSKLDPTLDYSSFRNADMVIEAVFEDINIKHKVIKELEAIVPSHCIIATNTSAIPIKKIAEASSRPDKVIGMHYFSPVDKMQLLEIITTDKTSKDATAAAVSVGLKQGKVVIIVGDGPGFYTTRILSTMMAESIRLLQEGVDPKDLDRLTKKFGFPVGAATLADEVGLDVAAHISVDLAKAFGERFSGGNPNVIRDLVQAGFLGRKSGKGVFIYEKRSKNREVNVEALDIVKKYSLEPKGAFDDEDKTLRMVSRFVNDAVLCLEEKVLASPLEGDVGAVFGLGFPPFTGGPFRWVDSYGADKLVAKMESYYNLYGAPFKPAQTLIDMAKDPSKKFYPKDS</sequence>
<evidence type="ECO:0000256" key="41">
    <source>
        <dbReference type="PIRSR" id="PIRSR612803-2"/>
    </source>
</evidence>
<evidence type="ECO:0000256" key="23">
    <source>
        <dbReference type="ARBA" id="ARBA00048361"/>
    </source>
</evidence>
<dbReference type="FunFam" id="3.90.226.10:FF:000011">
    <property type="entry name" value="Fatty acid oxidation complex subunit alpha"/>
    <property type="match status" value="1"/>
</dbReference>
<comment type="subcellular location">
    <subcellularLocation>
        <location evidence="2">Mitochondrion inner membrane</location>
    </subcellularLocation>
</comment>
<evidence type="ECO:0000256" key="36">
    <source>
        <dbReference type="ARBA" id="ARBA00066806"/>
    </source>
</evidence>
<dbReference type="SUPFAM" id="SSF48179">
    <property type="entry name" value="6-phosphogluconate dehydrogenase C-terminal domain-like"/>
    <property type="match status" value="2"/>
</dbReference>
<dbReference type="EMBL" id="VTPC01002522">
    <property type="protein sequence ID" value="KAF2899923.1"/>
    <property type="molecule type" value="Genomic_DNA"/>
</dbReference>
<keyword evidence="16" id="KW-0443">Lipid metabolism</keyword>
<evidence type="ECO:0000256" key="34">
    <source>
        <dbReference type="ARBA" id="ARBA00052989"/>
    </source>
</evidence>
<evidence type="ECO:0000256" key="30">
    <source>
        <dbReference type="ARBA" id="ARBA00052711"/>
    </source>
</evidence>
<dbReference type="GO" id="GO:0004300">
    <property type="term" value="F:enoyl-CoA hydratase activity"/>
    <property type="evidence" value="ECO:0007669"/>
    <property type="project" value="UniProtKB-EC"/>
</dbReference>
<evidence type="ECO:0000259" key="44">
    <source>
        <dbReference type="Pfam" id="PF02737"/>
    </source>
</evidence>
<evidence type="ECO:0000256" key="19">
    <source>
        <dbReference type="ARBA" id="ARBA00023239"/>
    </source>
</evidence>
<dbReference type="InterPro" id="IPR029045">
    <property type="entry name" value="ClpP/crotonase-like_dom_sf"/>
</dbReference>
<evidence type="ECO:0000256" key="12">
    <source>
        <dbReference type="ARBA" id="ARBA00022946"/>
    </source>
</evidence>
<evidence type="ECO:0000256" key="8">
    <source>
        <dbReference type="ARBA" id="ARBA00022553"/>
    </source>
</evidence>
<evidence type="ECO:0000256" key="15">
    <source>
        <dbReference type="ARBA" id="ARBA00023027"/>
    </source>
</evidence>
<evidence type="ECO:0000256" key="11">
    <source>
        <dbReference type="ARBA" id="ARBA00022832"/>
    </source>
</evidence>
<dbReference type="AlphaFoldDB" id="A0A8K0GJ96"/>
<keyword evidence="46" id="KW-1185">Reference proteome</keyword>
<keyword evidence="20" id="KW-0511">Multifunctional enzyme</keyword>
<evidence type="ECO:0000256" key="7">
    <source>
        <dbReference type="ARBA" id="ARBA00022481"/>
    </source>
</evidence>
<dbReference type="Gene3D" id="3.40.50.720">
    <property type="entry name" value="NAD(P)-binding Rossmann-like Domain"/>
    <property type="match status" value="1"/>
</dbReference>
<gene>
    <name evidence="45" type="ORF">ILUMI_06262</name>
</gene>
<comment type="catalytic activity">
    <reaction evidence="30">
        <text>(3S)-3-hydroxydodecanoyl-CoA = (2E)-dodecenoyl-CoA + H2O</text>
        <dbReference type="Rhea" id="RHEA:31075"/>
        <dbReference type="ChEBI" id="CHEBI:15377"/>
        <dbReference type="ChEBI" id="CHEBI:57330"/>
        <dbReference type="ChEBI" id="CHEBI:62558"/>
    </reaction>
    <physiologicalReaction direction="right-to-left" evidence="30">
        <dbReference type="Rhea" id="RHEA:31077"/>
    </physiologicalReaction>
</comment>
<keyword evidence="7" id="KW-0488">Methylation</keyword>
<dbReference type="UniPathway" id="UPA00659"/>
<dbReference type="NCBIfam" id="TIGR02441">
    <property type="entry name" value="fa_ox_alpha_mit"/>
    <property type="match status" value="1"/>
</dbReference>
<dbReference type="GO" id="GO:0016509">
    <property type="term" value="F:long-chain (3S)-3-hydroxyacyl-CoA dehydrogenase (NAD+) activity"/>
    <property type="evidence" value="ECO:0007669"/>
    <property type="project" value="UniProtKB-EC"/>
</dbReference>
<evidence type="ECO:0000256" key="22">
    <source>
        <dbReference type="ARBA" id="ARBA00047613"/>
    </source>
</evidence>
<evidence type="ECO:0000256" key="18">
    <source>
        <dbReference type="ARBA" id="ARBA00023136"/>
    </source>
</evidence>
<reference evidence="45" key="1">
    <citation type="submission" date="2019-08" db="EMBL/GenBank/DDBJ databases">
        <title>The genome of the North American firefly Photinus pyralis.</title>
        <authorList>
            <consortium name="Photinus pyralis genome working group"/>
            <person name="Fallon T.R."/>
            <person name="Sander Lower S.E."/>
            <person name="Weng J.-K."/>
        </authorList>
    </citation>
    <scope>NUCLEOTIDE SEQUENCE</scope>
    <source>
        <strain evidence="45">TRF0915ILg1</strain>
        <tissue evidence="45">Whole body</tissue>
    </source>
</reference>
<comment type="catalytic activity">
    <reaction evidence="23">
        <text>(3S)-hydroxydecanoyl-CoA + NAD(+) = 3-oxodecanoyl-CoA + NADH + H(+)</text>
        <dbReference type="Rhea" id="RHEA:31187"/>
        <dbReference type="ChEBI" id="CHEBI:15378"/>
        <dbReference type="ChEBI" id="CHEBI:57540"/>
        <dbReference type="ChEBI" id="CHEBI:57945"/>
        <dbReference type="ChEBI" id="CHEBI:62548"/>
        <dbReference type="ChEBI" id="CHEBI:62616"/>
    </reaction>
    <physiologicalReaction direction="left-to-right" evidence="23">
        <dbReference type="Rhea" id="RHEA:31188"/>
    </physiologicalReaction>
</comment>
<keyword evidence="15" id="KW-0520">NAD</keyword>
<evidence type="ECO:0000256" key="31">
    <source>
        <dbReference type="ARBA" id="ARBA00052834"/>
    </source>
</evidence>
<accession>A0A8K0GJ96</accession>
<evidence type="ECO:0000256" key="6">
    <source>
        <dbReference type="ARBA" id="ARBA00012076"/>
    </source>
</evidence>
<evidence type="ECO:0000313" key="46">
    <source>
        <dbReference type="Proteomes" id="UP000801492"/>
    </source>
</evidence>
<evidence type="ECO:0000256" key="39">
    <source>
        <dbReference type="ARBA" id="ARBA00083277"/>
    </source>
</evidence>
<comment type="catalytic activity">
    <reaction evidence="27">
        <text>a 4-saturated-(3S)-3-hydroxyacyl-CoA = a (3E)-enoyl-CoA + H2O</text>
        <dbReference type="Rhea" id="RHEA:20724"/>
        <dbReference type="ChEBI" id="CHEBI:15377"/>
        <dbReference type="ChEBI" id="CHEBI:58521"/>
        <dbReference type="ChEBI" id="CHEBI:137480"/>
        <dbReference type="EC" id="4.2.1.17"/>
    </reaction>
    <physiologicalReaction direction="right-to-left" evidence="27">
        <dbReference type="Rhea" id="RHEA:20726"/>
    </physiologicalReaction>
</comment>
<evidence type="ECO:0000256" key="2">
    <source>
        <dbReference type="ARBA" id="ARBA00004273"/>
    </source>
</evidence>
<proteinExistence type="inferred from homology"/>
<feature type="domain" description="3-hydroxyacyl-CoA dehydrogenase NAD binding" evidence="44">
    <location>
        <begin position="364"/>
        <end position="541"/>
    </location>
</feature>
<comment type="caution">
    <text evidence="45">The sequence shown here is derived from an EMBL/GenBank/DDBJ whole genome shotgun (WGS) entry which is preliminary data.</text>
</comment>
<evidence type="ECO:0000256" key="37">
    <source>
        <dbReference type="ARBA" id="ARBA00068347"/>
    </source>
</evidence>
<comment type="catalytic activity">
    <reaction evidence="25">
        <text>1'-[1,2-di-(9Z,12Z-octadecadienoyl)-sn-glycero-3-phospho]-3'-[1-(9Z,12Z-octadecadienoyl)-sn-glycero-3-phospho]-glycerol + (9Z,12Z)-octadecadienoyl-CoA = 1',3'-bis-[1,2-di-(9Z,12Z-octadecadienoyl)-sn-glycero-3-phospho]-glycerol + CoA</text>
        <dbReference type="Rhea" id="RHEA:43672"/>
        <dbReference type="ChEBI" id="CHEBI:57287"/>
        <dbReference type="ChEBI" id="CHEBI:57383"/>
        <dbReference type="ChEBI" id="CHEBI:83580"/>
        <dbReference type="ChEBI" id="CHEBI:83581"/>
    </reaction>
    <physiologicalReaction direction="left-to-right" evidence="25">
        <dbReference type="Rhea" id="RHEA:43673"/>
    </physiologicalReaction>
</comment>
<evidence type="ECO:0000256" key="28">
    <source>
        <dbReference type="ARBA" id="ARBA00051877"/>
    </source>
</evidence>
<dbReference type="EC" id="4.2.1.17" evidence="6"/>
<protein>
    <recommendedName>
        <fullName evidence="37">Trifunctional enzyme subunit alpha, mitochondrial</fullName>
        <ecNumber evidence="36">1.1.1.211</ecNumber>
        <ecNumber evidence="6">4.2.1.17</ecNumber>
    </recommendedName>
    <alternativeName>
        <fullName evidence="38">Monolysocardiolipin acyltransferase</fullName>
    </alternativeName>
    <alternativeName>
        <fullName evidence="39">TP-alpha</fullName>
    </alternativeName>
</protein>
<evidence type="ECO:0000256" key="13">
    <source>
        <dbReference type="ARBA" id="ARBA00022990"/>
    </source>
</evidence>
<dbReference type="InterPro" id="IPR001753">
    <property type="entry name" value="Enoyl-CoA_hydra/iso"/>
</dbReference>
<keyword evidence="11" id="KW-0276">Fatty acid metabolism</keyword>
<keyword evidence="12" id="KW-0809">Transit peptide</keyword>
<comment type="similarity">
    <text evidence="4">In the central section; belongs to the 3-hydroxyacyl-CoA dehydrogenase family.</text>
</comment>
<dbReference type="InterPro" id="IPR018376">
    <property type="entry name" value="Enoyl-CoA_hyd/isom_CS"/>
</dbReference>
<keyword evidence="19" id="KW-0456">Lyase</keyword>
<dbReference type="Gene3D" id="1.10.1040.50">
    <property type="match status" value="1"/>
</dbReference>
<evidence type="ECO:0000256" key="10">
    <source>
        <dbReference type="ARBA" id="ARBA00022792"/>
    </source>
</evidence>
<comment type="catalytic activity">
    <reaction evidence="24">
        <text>a (3S)-3-hydroxyacyl-CoA + NAD(+) = a 3-oxoacyl-CoA + NADH + H(+)</text>
        <dbReference type="Rhea" id="RHEA:22432"/>
        <dbReference type="ChEBI" id="CHEBI:15378"/>
        <dbReference type="ChEBI" id="CHEBI:57318"/>
        <dbReference type="ChEBI" id="CHEBI:57540"/>
        <dbReference type="ChEBI" id="CHEBI:57945"/>
        <dbReference type="ChEBI" id="CHEBI:90726"/>
        <dbReference type="EC" id="1.1.1.35"/>
    </reaction>
</comment>
<evidence type="ECO:0000256" key="21">
    <source>
        <dbReference type="ARBA" id="ARBA00035854"/>
    </source>
</evidence>
<evidence type="ECO:0000256" key="27">
    <source>
        <dbReference type="ARBA" id="ARBA00051215"/>
    </source>
</evidence>
<evidence type="ECO:0000256" key="32">
    <source>
        <dbReference type="ARBA" id="ARBA00052860"/>
    </source>
</evidence>
<evidence type="ECO:0000256" key="40">
    <source>
        <dbReference type="PIRSR" id="PIRSR612803-1"/>
    </source>
</evidence>
<evidence type="ECO:0000256" key="26">
    <source>
        <dbReference type="ARBA" id="ARBA00050446"/>
    </source>
</evidence>
<feature type="site" description="Important for hydroxyacyl-coenzyme A dehydrogenase activity" evidence="41">
    <location>
        <position position="498"/>
    </location>
</feature>
<comment type="catalytic activity">
    <reaction evidence="32">
        <text>1'-[1,2-di-(9Z,12Z-octadecadienoyl)-sn-glycero-3-phospho]-3'-[1-(9Z,12Z-octadecadienoyl)-sn-glycero-3-phospho]-glycerol + (9Z)-octadecenoyl-CoA = 1'-[1,2-di-(9Z,12Z-octadecadienoyl)-sn-glycero-3-phospho]-3'-[1-(9Z,12Z-octadecadienoyl)-2-(9Z-octadecenoyl)-sn-glycero-3-phospho]-glycerol + CoA</text>
        <dbReference type="Rhea" id="RHEA:43676"/>
        <dbReference type="ChEBI" id="CHEBI:57287"/>
        <dbReference type="ChEBI" id="CHEBI:57387"/>
        <dbReference type="ChEBI" id="CHEBI:83580"/>
        <dbReference type="ChEBI" id="CHEBI:83582"/>
    </reaction>
    <physiologicalReaction direction="left-to-right" evidence="32">
        <dbReference type="Rhea" id="RHEA:43677"/>
    </physiologicalReaction>
</comment>
<dbReference type="GO" id="GO:0006635">
    <property type="term" value="P:fatty acid beta-oxidation"/>
    <property type="evidence" value="ECO:0007669"/>
    <property type="project" value="UniProtKB-UniPathway"/>
</dbReference>
<evidence type="ECO:0000259" key="43">
    <source>
        <dbReference type="Pfam" id="PF00725"/>
    </source>
</evidence>
<comment type="catalytic activity">
    <reaction evidence="21">
        <text>a (3S)-3-hydroxyacyl-CoA = a (2E)-enoyl-CoA + H2O</text>
        <dbReference type="Rhea" id="RHEA:16105"/>
        <dbReference type="ChEBI" id="CHEBI:15377"/>
        <dbReference type="ChEBI" id="CHEBI:57318"/>
        <dbReference type="ChEBI" id="CHEBI:58856"/>
        <dbReference type="EC" id="4.2.1.17"/>
    </reaction>
    <physiologicalReaction direction="right-to-left" evidence="21">
        <dbReference type="Rhea" id="RHEA:16107"/>
    </physiologicalReaction>
</comment>
<feature type="site" description="Important for long-chain enoyl-CoA hydratase activity" evidence="41">
    <location>
        <position position="172"/>
    </location>
</feature>
<dbReference type="InterPro" id="IPR006108">
    <property type="entry name" value="3HC_DH_C"/>
</dbReference>
<dbReference type="EC" id="1.1.1.211" evidence="36"/>
<dbReference type="GO" id="GO:0016507">
    <property type="term" value="C:mitochondrial fatty acid beta-oxidation multienzyme complex"/>
    <property type="evidence" value="ECO:0007669"/>
    <property type="project" value="InterPro"/>
</dbReference>
<dbReference type="Pfam" id="PF00725">
    <property type="entry name" value="3HCDH"/>
    <property type="match status" value="1"/>
</dbReference>
<keyword evidence="17" id="KW-0496">Mitochondrion</keyword>
<comment type="catalytic activity">
    <reaction evidence="28">
        <text>(3S)-hydroxyoctanoyl-CoA = (2E)-octenoyl-CoA + H2O</text>
        <dbReference type="Rhea" id="RHEA:31199"/>
        <dbReference type="ChEBI" id="CHEBI:15377"/>
        <dbReference type="ChEBI" id="CHEBI:62242"/>
        <dbReference type="ChEBI" id="CHEBI:62617"/>
    </reaction>
    <physiologicalReaction direction="right-to-left" evidence="28">
        <dbReference type="Rhea" id="RHEA:31201"/>
    </physiologicalReaction>
</comment>
<keyword evidence="14" id="KW-0560">Oxidoreductase</keyword>
<dbReference type="OrthoDB" id="10004768at2759"/>
<organism evidence="45 46">
    <name type="scientific">Ignelater luminosus</name>
    <name type="common">Cucubano</name>
    <name type="synonym">Pyrophorus luminosus</name>
    <dbReference type="NCBI Taxonomy" id="2038154"/>
    <lineage>
        <taxon>Eukaryota</taxon>
        <taxon>Metazoa</taxon>
        <taxon>Ecdysozoa</taxon>
        <taxon>Arthropoda</taxon>
        <taxon>Hexapoda</taxon>
        <taxon>Insecta</taxon>
        <taxon>Pterygota</taxon>
        <taxon>Neoptera</taxon>
        <taxon>Endopterygota</taxon>
        <taxon>Coleoptera</taxon>
        <taxon>Polyphaga</taxon>
        <taxon>Elateriformia</taxon>
        <taxon>Elateroidea</taxon>
        <taxon>Elateridae</taxon>
        <taxon>Agrypninae</taxon>
        <taxon>Pyrophorini</taxon>
        <taxon>Ignelater</taxon>
    </lineage>
</organism>
<evidence type="ECO:0000256" key="33">
    <source>
        <dbReference type="ARBA" id="ARBA00052945"/>
    </source>
</evidence>
<dbReference type="FunFam" id="1.10.1040.50:FF:000002">
    <property type="entry name" value="Trifunctional enzyme subunit alpha, mitochondrial"/>
    <property type="match status" value="1"/>
</dbReference>
<evidence type="ECO:0000256" key="17">
    <source>
        <dbReference type="ARBA" id="ARBA00023128"/>
    </source>
</evidence>
<feature type="domain" description="3-hydroxyacyl-CoA dehydrogenase C-terminal" evidence="43">
    <location>
        <begin position="544"/>
        <end position="639"/>
    </location>
</feature>
<dbReference type="Proteomes" id="UP000801492">
    <property type="component" value="Unassembled WGS sequence"/>
</dbReference>
<evidence type="ECO:0000256" key="25">
    <source>
        <dbReference type="ARBA" id="ARBA00050222"/>
    </source>
</evidence>
<dbReference type="CDD" id="cd06558">
    <property type="entry name" value="crotonase-like"/>
    <property type="match status" value="1"/>
</dbReference>
<comment type="catalytic activity">
    <reaction evidence="34">
        <text>1'-[1,2-di-(9Z,12Z-octadecadienoyl)-sn-glycero-3-phospho]-3'-[1-(9Z,12Z-octadecadienoyl)-sn-glycero-3-phospho]-glycerol + hexadecanoyl-CoA = 1'-[1,2-di-(9Z,12Z-octadecadienoyl)-sn-glycero-3-phospho]-3'-[1-(9Z,12Z-octadecadienoyl)-2-hexadecanoyl-sn-glycero-3-phospho]-glycerol + CoA</text>
        <dbReference type="Rhea" id="RHEA:43680"/>
        <dbReference type="ChEBI" id="CHEBI:57287"/>
        <dbReference type="ChEBI" id="CHEBI:57379"/>
        <dbReference type="ChEBI" id="CHEBI:83580"/>
        <dbReference type="ChEBI" id="CHEBI:83583"/>
    </reaction>
    <physiologicalReaction direction="left-to-right" evidence="34">
        <dbReference type="Rhea" id="RHEA:43681"/>
    </physiologicalReaction>
</comment>
<keyword evidence="9" id="KW-0808">Transferase</keyword>
<name>A0A8K0GJ96_IGNLU</name>
<keyword evidence="18" id="KW-0472">Membrane</keyword>
<evidence type="ECO:0000256" key="35">
    <source>
        <dbReference type="ARBA" id="ARBA00062153"/>
    </source>
</evidence>
<dbReference type="InterPro" id="IPR050136">
    <property type="entry name" value="FA_oxidation_alpha_subunit"/>
</dbReference>
<evidence type="ECO:0000256" key="38">
    <source>
        <dbReference type="ARBA" id="ARBA00077617"/>
    </source>
</evidence>
<evidence type="ECO:0000256" key="14">
    <source>
        <dbReference type="ARBA" id="ARBA00023002"/>
    </source>
</evidence>
<comment type="similarity">
    <text evidence="5">In the N-terminal section; belongs to the enoyl-CoA hydratase/isomerase family.</text>
</comment>
<dbReference type="InterPro" id="IPR006176">
    <property type="entry name" value="3-OHacyl-CoA_DH_NAD-bd"/>
</dbReference>
<comment type="catalytic activity">
    <reaction evidence="26">
        <text>a long-chain (3S)-3-hydroxy fatty acyl-CoA + NAD(+) = a long-chain 3-oxo-fatty acyl-CoA + NADH + H(+)</text>
        <dbReference type="Rhea" id="RHEA:52656"/>
        <dbReference type="ChEBI" id="CHEBI:15378"/>
        <dbReference type="ChEBI" id="CHEBI:57540"/>
        <dbReference type="ChEBI" id="CHEBI:57945"/>
        <dbReference type="ChEBI" id="CHEBI:136757"/>
        <dbReference type="ChEBI" id="CHEBI:136758"/>
        <dbReference type="EC" id="1.1.1.211"/>
    </reaction>
    <physiologicalReaction direction="left-to-right" evidence="26">
        <dbReference type="Rhea" id="RHEA:52657"/>
    </physiologicalReaction>
</comment>
<evidence type="ECO:0000256" key="20">
    <source>
        <dbReference type="ARBA" id="ARBA00023268"/>
    </source>
</evidence>
<dbReference type="GO" id="GO:0016740">
    <property type="term" value="F:transferase activity"/>
    <property type="evidence" value="ECO:0007669"/>
    <property type="project" value="UniProtKB-KW"/>
</dbReference>
<evidence type="ECO:0000313" key="45">
    <source>
        <dbReference type="EMBL" id="KAF2899923.1"/>
    </source>
</evidence>
<comment type="catalytic activity">
    <reaction evidence="22">
        <text>(3S)-hydroxyhexadecanoyl-CoA + NAD(+) = 3-oxohexadecanoyl-CoA + NADH + H(+)</text>
        <dbReference type="Rhea" id="RHEA:31159"/>
        <dbReference type="ChEBI" id="CHEBI:15378"/>
        <dbReference type="ChEBI" id="CHEBI:57349"/>
        <dbReference type="ChEBI" id="CHEBI:57540"/>
        <dbReference type="ChEBI" id="CHEBI:57945"/>
        <dbReference type="ChEBI" id="CHEBI:62613"/>
    </reaction>
    <physiologicalReaction direction="left-to-right" evidence="22">
        <dbReference type="Rhea" id="RHEA:31160"/>
    </physiologicalReaction>
</comment>
<evidence type="ECO:0000256" key="1">
    <source>
        <dbReference type="ARBA" id="ARBA00000469"/>
    </source>
</evidence>
<keyword evidence="13" id="KW-0007">Acetylation</keyword>
<evidence type="ECO:0000256" key="42">
    <source>
        <dbReference type="RuleBase" id="RU003707"/>
    </source>
</evidence>
<comment type="catalytic activity">
    <reaction evidence="31">
        <text>(3S)-hydroxytetradecanoyl-CoA + NAD(+) = 3-oxotetradecanoyl-CoA + NADH + H(+)</text>
        <dbReference type="Rhea" id="RHEA:31167"/>
        <dbReference type="ChEBI" id="CHEBI:15378"/>
        <dbReference type="ChEBI" id="CHEBI:57540"/>
        <dbReference type="ChEBI" id="CHEBI:57945"/>
        <dbReference type="ChEBI" id="CHEBI:62543"/>
        <dbReference type="ChEBI" id="CHEBI:62614"/>
    </reaction>
    <physiologicalReaction direction="left-to-right" evidence="31">
        <dbReference type="Rhea" id="RHEA:31168"/>
    </physiologicalReaction>
</comment>
<comment type="subunit">
    <text evidence="35">Heterotetramer of 2 alpha/HADHA and 2 beta/HADHB subunits; forms the mitochondrial trifunctional enzyme. Also purified as higher order heterooligomers including a 4 alpha/HADHA and 4 beta/HADHB heterooligomer which physiological significance remains unclear. The mitochondrial trifunctional enzyme interacts with MTLN.</text>
</comment>
<dbReference type="PROSITE" id="PS00166">
    <property type="entry name" value="ENOYL_COA_HYDRATASE"/>
    <property type="match status" value="1"/>
</dbReference>
<dbReference type="InterPro" id="IPR008927">
    <property type="entry name" value="6-PGluconate_DH-like_C_sf"/>
</dbReference>
<dbReference type="SUPFAM" id="SSF51735">
    <property type="entry name" value="NAD(P)-binding Rossmann-fold domains"/>
    <property type="match status" value="1"/>
</dbReference>
<dbReference type="Gene3D" id="3.90.226.10">
    <property type="entry name" value="2-enoyl-CoA Hydratase, Chain A, domain 1"/>
    <property type="match status" value="1"/>
</dbReference>
<evidence type="ECO:0000256" key="9">
    <source>
        <dbReference type="ARBA" id="ARBA00022679"/>
    </source>
</evidence>
<comment type="pathway">
    <text evidence="3">Lipid metabolism; fatty acid beta-oxidation.</text>
</comment>
<dbReference type="Pfam" id="PF02737">
    <property type="entry name" value="3HCDH_N"/>
    <property type="match status" value="1"/>
</dbReference>
<comment type="catalytic activity">
    <reaction evidence="33">
        <text>(3S)-3-hydroxydodecanoyl-CoA + NAD(+) = 3-oxododecanoyl-CoA + NADH + H(+)</text>
        <dbReference type="Rhea" id="RHEA:31179"/>
        <dbReference type="ChEBI" id="CHEBI:15378"/>
        <dbReference type="ChEBI" id="CHEBI:57540"/>
        <dbReference type="ChEBI" id="CHEBI:57945"/>
        <dbReference type="ChEBI" id="CHEBI:62558"/>
        <dbReference type="ChEBI" id="CHEBI:62615"/>
    </reaction>
    <physiologicalReaction direction="left-to-right" evidence="33">
        <dbReference type="Rhea" id="RHEA:31180"/>
    </physiologicalReaction>
</comment>
<evidence type="ECO:0000256" key="5">
    <source>
        <dbReference type="ARBA" id="ARBA00008750"/>
    </source>
</evidence>
<keyword evidence="10" id="KW-0999">Mitochondrion inner membrane</keyword>
<dbReference type="FunFam" id="3.40.50.720:FF:000009">
    <property type="entry name" value="Fatty oxidation complex, alpha subunit"/>
    <property type="match status" value="1"/>
</dbReference>
<comment type="catalytic activity">
    <reaction evidence="29">
        <text>(3S)-hydroxyoctanoyl-CoA + NAD(+) = 3-oxooctanoyl-CoA + NADH + H(+)</text>
        <dbReference type="Rhea" id="RHEA:31195"/>
        <dbReference type="ChEBI" id="CHEBI:15378"/>
        <dbReference type="ChEBI" id="CHEBI:57540"/>
        <dbReference type="ChEBI" id="CHEBI:57945"/>
        <dbReference type="ChEBI" id="CHEBI:62617"/>
        <dbReference type="ChEBI" id="CHEBI:62619"/>
    </reaction>
    <physiologicalReaction direction="left-to-right" evidence="29">
        <dbReference type="Rhea" id="RHEA:31196"/>
    </physiologicalReaction>
</comment>
<comment type="similarity">
    <text evidence="42">Belongs to the enoyl-CoA hydratase/isomerase family.</text>
</comment>
<dbReference type="InterPro" id="IPR012803">
    <property type="entry name" value="Fa_ox_alpha_mit"/>
</dbReference>